<organism evidence="2 3">
    <name type="scientific">Rhynchophorus ferrugineus</name>
    <name type="common">Red palm weevil</name>
    <name type="synonym">Curculio ferrugineus</name>
    <dbReference type="NCBI Taxonomy" id="354439"/>
    <lineage>
        <taxon>Eukaryota</taxon>
        <taxon>Metazoa</taxon>
        <taxon>Ecdysozoa</taxon>
        <taxon>Arthropoda</taxon>
        <taxon>Hexapoda</taxon>
        <taxon>Insecta</taxon>
        <taxon>Pterygota</taxon>
        <taxon>Neoptera</taxon>
        <taxon>Endopterygota</taxon>
        <taxon>Coleoptera</taxon>
        <taxon>Polyphaga</taxon>
        <taxon>Cucujiformia</taxon>
        <taxon>Curculionidae</taxon>
        <taxon>Dryophthorinae</taxon>
        <taxon>Rhynchophorus</taxon>
    </lineage>
</organism>
<keyword evidence="3" id="KW-1185">Reference proteome</keyword>
<evidence type="ECO:0000313" key="3">
    <source>
        <dbReference type="Proteomes" id="UP000625711"/>
    </source>
</evidence>
<feature type="chain" id="PRO_5033058152" description="Secreted protein" evidence="1">
    <location>
        <begin position="21"/>
        <end position="126"/>
    </location>
</feature>
<evidence type="ECO:0008006" key="4">
    <source>
        <dbReference type="Google" id="ProtNLM"/>
    </source>
</evidence>
<evidence type="ECO:0000256" key="1">
    <source>
        <dbReference type="SAM" id="SignalP"/>
    </source>
</evidence>
<name>A0A834MLQ6_RHYFE</name>
<proteinExistence type="predicted"/>
<sequence>MCNRLRFAFLHYILFQFVARNGTGPRNKSQMTAKVTVRGGANFSLLTKTVLDRSYTGNAVKEIVRCHFCCKSVPARLACDVRKFLANDSGSFLQSPSVRRLPVFDGSPKLIPIHEMLFVNFSLSFL</sequence>
<keyword evidence="1" id="KW-0732">Signal</keyword>
<evidence type="ECO:0000313" key="2">
    <source>
        <dbReference type="EMBL" id="KAF7287816.1"/>
    </source>
</evidence>
<reference evidence="2" key="1">
    <citation type="submission" date="2020-08" db="EMBL/GenBank/DDBJ databases">
        <title>Genome sequencing and assembly of the red palm weevil Rhynchophorus ferrugineus.</title>
        <authorList>
            <person name="Dias G.B."/>
            <person name="Bergman C.M."/>
            <person name="Manee M."/>
        </authorList>
    </citation>
    <scope>NUCLEOTIDE SEQUENCE</scope>
    <source>
        <strain evidence="2">AA-2017</strain>
        <tissue evidence="2">Whole larva</tissue>
    </source>
</reference>
<accession>A0A834MLQ6</accession>
<dbReference type="Proteomes" id="UP000625711">
    <property type="component" value="Unassembled WGS sequence"/>
</dbReference>
<dbReference type="AlphaFoldDB" id="A0A834MLQ6"/>
<dbReference type="EMBL" id="JAACXV010000002">
    <property type="protein sequence ID" value="KAF7287816.1"/>
    <property type="molecule type" value="Genomic_DNA"/>
</dbReference>
<comment type="caution">
    <text evidence="2">The sequence shown here is derived from an EMBL/GenBank/DDBJ whole genome shotgun (WGS) entry which is preliminary data.</text>
</comment>
<protein>
    <recommendedName>
        <fullName evidence="4">Secreted protein</fullName>
    </recommendedName>
</protein>
<gene>
    <name evidence="2" type="ORF">GWI33_000170</name>
</gene>
<feature type="signal peptide" evidence="1">
    <location>
        <begin position="1"/>
        <end position="20"/>
    </location>
</feature>